<feature type="compositionally biased region" description="Basic and acidic residues" evidence="1">
    <location>
        <begin position="42"/>
        <end position="59"/>
    </location>
</feature>
<reference evidence="2" key="1">
    <citation type="submission" date="2020-10" db="EMBL/GenBank/DDBJ databases">
        <title>Dehalococcoides mccartyi of a TCE/Cr reducing biochatode.</title>
        <authorList>
            <person name="Matturro B."/>
        </authorList>
    </citation>
    <scope>NUCLEOTIDE SEQUENCE</scope>
    <source>
        <strain evidence="2">Bin2</strain>
    </source>
</reference>
<proteinExistence type="predicted"/>
<dbReference type="InterPro" id="IPR006944">
    <property type="entry name" value="Phage/GTA_portal"/>
</dbReference>
<dbReference type="Pfam" id="PF04860">
    <property type="entry name" value="Phage_portal"/>
    <property type="match status" value="1"/>
</dbReference>
<evidence type="ECO:0000313" key="3">
    <source>
        <dbReference type="Proteomes" id="UP000606900"/>
    </source>
</evidence>
<feature type="region of interest" description="Disordered" evidence="1">
    <location>
        <begin position="42"/>
        <end position="63"/>
    </location>
</feature>
<accession>A0A843AMC4</accession>
<evidence type="ECO:0000313" key="2">
    <source>
        <dbReference type="EMBL" id="MBF4474541.1"/>
    </source>
</evidence>
<dbReference type="Proteomes" id="UP000606900">
    <property type="component" value="Unassembled WGS sequence"/>
</dbReference>
<comment type="caution">
    <text evidence="2">The sequence shown here is derived from an EMBL/GenBank/DDBJ whole genome shotgun (WGS) entry which is preliminary data.</text>
</comment>
<organism evidence="2 3">
    <name type="scientific">Methanobacterium formicicum</name>
    <dbReference type="NCBI Taxonomy" id="2162"/>
    <lineage>
        <taxon>Archaea</taxon>
        <taxon>Methanobacteriati</taxon>
        <taxon>Methanobacteriota</taxon>
        <taxon>Methanomada group</taxon>
        <taxon>Methanobacteria</taxon>
        <taxon>Methanobacteriales</taxon>
        <taxon>Methanobacteriaceae</taxon>
        <taxon>Methanobacterium</taxon>
    </lineage>
</organism>
<dbReference type="RefSeq" id="WP_276698557.1">
    <property type="nucleotide sequence ID" value="NZ_JADIIL010000014.1"/>
</dbReference>
<evidence type="ECO:0000256" key="1">
    <source>
        <dbReference type="SAM" id="MobiDB-lite"/>
    </source>
</evidence>
<name>A0A843AMC4_METFO</name>
<protein>
    <submittedName>
        <fullName evidence="2">Phage portal protein</fullName>
    </submittedName>
</protein>
<dbReference type="AlphaFoldDB" id="A0A843AMC4"/>
<sequence>MEPFALALGDGSVVLKQTLDKFALKSDEFEFDKDMFDKKLSKKDRATKTNPGEESKQLREGQNTYSFYNLMRPPYPPKMLTSLKEINTYHSSAVKTKAVDTAGLGVKLVPVGNKPNPDNKKILEQFLQNCDPTPEDLFTRACQDEEEVGWLAIELIRTGGMAQGEPQRLEHIPSHTIRIHKDGNRFMHTWDGINRRWFKLIGDYRSVKDQMDKDIDNNDGSEQKLGSLANEKRANELIYDINYSSGTSYYGTPDSIPAIRTMLGDQAATNYNLTFFKNFATPQYAVYITGNFKDQPILDDEGKPTGKSVLQKSIEDRFREVKQNPHGNMVFMIPSKGGSDTQPVTITFEKLSVDIKDSHFRLYRDANRDEVVSAERVDPYRAMIVQKGNMGGGNTVSTQTAKNYKSTTIKPKQRRLEALINKYVIWRDKDKGGFGITDWAIKFEEIDTDDESHEMNMTQALFNMGTMSPLQIADRFADRYGTVVPEELRDHPALNAYYINGNPLTLEPQNQEMPEEVAKILEDIADKLDPEQSQNHPLRRLFGG</sequence>
<gene>
    <name evidence="2" type="ORF">ISP06_03590</name>
</gene>
<dbReference type="EMBL" id="JADIIL010000014">
    <property type="protein sequence ID" value="MBF4474541.1"/>
    <property type="molecule type" value="Genomic_DNA"/>
</dbReference>